<gene>
    <name evidence="1" type="ORF">Salat_1906600</name>
</gene>
<dbReference type="EMBL" id="JACGWO010000007">
    <property type="protein sequence ID" value="KAK4423238.1"/>
    <property type="molecule type" value="Genomic_DNA"/>
</dbReference>
<reference evidence="1" key="1">
    <citation type="submission" date="2020-06" db="EMBL/GenBank/DDBJ databases">
        <authorList>
            <person name="Li T."/>
            <person name="Hu X."/>
            <person name="Zhang T."/>
            <person name="Song X."/>
            <person name="Zhang H."/>
            <person name="Dai N."/>
            <person name="Sheng W."/>
            <person name="Hou X."/>
            <person name="Wei L."/>
        </authorList>
    </citation>
    <scope>NUCLEOTIDE SEQUENCE</scope>
    <source>
        <strain evidence="1">3651</strain>
        <tissue evidence="1">Leaf</tissue>
    </source>
</reference>
<accession>A0AAE1Y501</accession>
<dbReference type="AlphaFoldDB" id="A0AAE1Y501"/>
<protein>
    <submittedName>
        <fullName evidence="1">Uncharacterized protein</fullName>
    </submittedName>
</protein>
<comment type="caution">
    <text evidence="1">The sequence shown here is derived from an EMBL/GenBank/DDBJ whole genome shotgun (WGS) entry which is preliminary data.</text>
</comment>
<proteinExistence type="predicted"/>
<organism evidence="1 2">
    <name type="scientific">Sesamum alatum</name>
    <dbReference type="NCBI Taxonomy" id="300844"/>
    <lineage>
        <taxon>Eukaryota</taxon>
        <taxon>Viridiplantae</taxon>
        <taxon>Streptophyta</taxon>
        <taxon>Embryophyta</taxon>
        <taxon>Tracheophyta</taxon>
        <taxon>Spermatophyta</taxon>
        <taxon>Magnoliopsida</taxon>
        <taxon>eudicotyledons</taxon>
        <taxon>Gunneridae</taxon>
        <taxon>Pentapetalae</taxon>
        <taxon>asterids</taxon>
        <taxon>lamiids</taxon>
        <taxon>Lamiales</taxon>
        <taxon>Pedaliaceae</taxon>
        <taxon>Sesamum</taxon>
    </lineage>
</organism>
<name>A0AAE1Y501_9LAMI</name>
<reference evidence="1" key="2">
    <citation type="journal article" date="2024" name="Plant">
        <title>Genomic evolution and insights into agronomic trait innovations of Sesamum species.</title>
        <authorList>
            <person name="Miao H."/>
            <person name="Wang L."/>
            <person name="Qu L."/>
            <person name="Liu H."/>
            <person name="Sun Y."/>
            <person name="Le M."/>
            <person name="Wang Q."/>
            <person name="Wei S."/>
            <person name="Zheng Y."/>
            <person name="Lin W."/>
            <person name="Duan Y."/>
            <person name="Cao H."/>
            <person name="Xiong S."/>
            <person name="Wang X."/>
            <person name="Wei L."/>
            <person name="Li C."/>
            <person name="Ma Q."/>
            <person name="Ju M."/>
            <person name="Zhao R."/>
            <person name="Li G."/>
            <person name="Mu C."/>
            <person name="Tian Q."/>
            <person name="Mei H."/>
            <person name="Zhang T."/>
            <person name="Gao T."/>
            <person name="Zhang H."/>
        </authorList>
    </citation>
    <scope>NUCLEOTIDE SEQUENCE</scope>
    <source>
        <strain evidence="1">3651</strain>
    </source>
</reference>
<sequence>MSTSVGTLITASTAGGQSVACGSTSSPRVLHGISHSLPPPTVLFQKSPAHVGAPLSPSCNKEEATPSVQQASPQATLFIGSVPLNPNPSPGTFTELLGGPRHVVVGTLDHLHPFLTGSLTELQRQHLTAPFSDCEIRTAAFSIDDDKGPGPGPDGYSAGFFTSHV</sequence>
<evidence type="ECO:0000313" key="2">
    <source>
        <dbReference type="Proteomes" id="UP001293254"/>
    </source>
</evidence>
<keyword evidence="2" id="KW-1185">Reference proteome</keyword>
<evidence type="ECO:0000313" key="1">
    <source>
        <dbReference type="EMBL" id="KAK4423238.1"/>
    </source>
</evidence>
<dbReference type="Proteomes" id="UP001293254">
    <property type="component" value="Unassembled WGS sequence"/>
</dbReference>